<dbReference type="InterPro" id="IPR001279">
    <property type="entry name" value="Metallo-B-lactamas"/>
</dbReference>
<dbReference type="PROSITE" id="PS51257">
    <property type="entry name" value="PROKAR_LIPOPROTEIN"/>
    <property type="match status" value="1"/>
</dbReference>
<keyword evidence="1" id="KW-0732">Signal</keyword>
<dbReference type="Gene3D" id="3.60.15.10">
    <property type="entry name" value="Ribonuclease Z/Hydroxyacylglutathione hydrolase-like"/>
    <property type="match status" value="1"/>
</dbReference>
<gene>
    <name evidence="3" type="ORF">G4177_15740</name>
</gene>
<keyword evidence="4" id="KW-1185">Reference proteome</keyword>
<dbReference type="SMART" id="SM00849">
    <property type="entry name" value="Lactamase_B"/>
    <property type="match status" value="1"/>
</dbReference>
<reference evidence="3 4" key="1">
    <citation type="submission" date="2020-02" db="EMBL/GenBank/DDBJ databases">
        <authorList>
            <person name="Babadi Z.K."/>
            <person name="Risdian C."/>
            <person name="Ebrahimipour G.H."/>
            <person name="Wink J."/>
        </authorList>
    </citation>
    <scope>NUCLEOTIDE SEQUENCE [LARGE SCALE GENOMIC DNA]</scope>
    <source>
        <strain evidence="3 4">ZKHCc1 1396</strain>
    </source>
</reference>
<feature type="domain" description="Metallo-beta-lactamase" evidence="2">
    <location>
        <begin position="53"/>
        <end position="235"/>
    </location>
</feature>
<feature type="chain" id="PRO_5047210236" evidence="1">
    <location>
        <begin position="21"/>
        <end position="313"/>
    </location>
</feature>
<feature type="signal peptide" evidence="1">
    <location>
        <begin position="1"/>
        <end position="20"/>
    </location>
</feature>
<dbReference type="InterPro" id="IPR036866">
    <property type="entry name" value="RibonucZ/Hydroxyglut_hydro"/>
</dbReference>
<dbReference type="RefSeq" id="WP_193349031.1">
    <property type="nucleotide sequence ID" value="NZ_CBCSIP010000355.1"/>
</dbReference>
<protein>
    <submittedName>
        <fullName evidence="3">MBL fold metallo-hydrolase</fullName>
    </submittedName>
</protein>
<dbReference type="EMBL" id="JAAIYO010000004">
    <property type="protein sequence ID" value="MBE4749616.1"/>
    <property type="molecule type" value="Genomic_DNA"/>
</dbReference>
<dbReference type="SUPFAM" id="SSF56281">
    <property type="entry name" value="Metallo-hydrolase/oxidoreductase"/>
    <property type="match status" value="1"/>
</dbReference>
<sequence length="313" mass="34330">MKVKAVLVASFGTLLLGCGATQPVVPTHHRSHSVQEQGDARIGGYISSEWSLQTASYWIEGPDGLVFIDTQLLPSALRKQMAFAKERTGKEVKLAIILHPTPDRFNGTALLKELGVPVLTSDQVRARIPAVHAKWAPSLFQKYWNGRYPRELVLADGFGDSTRELSAAGLTLKAHVLGAGCSPDHVVIEWEGHLFTGDLVARATHPWFEDGRVDAWLQRLDELRALKPKWIHPGRGLPGGPELLDAQTAYLQAVMEAVTAERRAAHPSSDPIATVIQEVTRRFPDHHLPTLLPALVKGEWARQAPRPSATPPP</sequence>
<evidence type="ECO:0000259" key="2">
    <source>
        <dbReference type="SMART" id="SM00849"/>
    </source>
</evidence>
<accession>A0ABR9PNY1</accession>
<evidence type="ECO:0000313" key="3">
    <source>
        <dbReference type="EMBL" id="MBE4749616.1"/>
    </source>
</evidence>
<proteinExistence type="predicted"/>
<name>A0ABR9PNY1_9BACT</name>
<dbReference type="Proteomes" id="UP001516472">
    <property type="component" value="Unassembled WGS sequence"/>
</dbReference>
<dbReference type="Pfam" id="PF00753">
    <property type="entry name" value="Lactamase_B"/>
    <property type="match status" value="1"/>
</dbReference>
<organism evidence="3 4">
    <name type="scientific">Corallococcus soli</name>
    <dbReference type="NCBI Taxonomy" id="2710757"/>
    <lineage>
        <taxon>Bacteria</taxon>
        <taxon>Pseudomonadati</taxon>
        <taxon>Myxococcota</taxon>
        <taxon>Myxococcia</taxon>
        <taxon>Myxococcales</taxon>
        <taxon>Cystobacterineae</taxon>
        <taxon>Myxococcaceae</taxon>
        <taxon>Corallococcus</taxon>
    </lineage>
</organism>
<evidence type="ECO:0000256" key="1">
    <source>
        <dbReference type="SAM" id="SignalP"/>
    </source>
</evidence>
<comment type="caution">
    <text evidence="3">The sequence shown here is derived from an EMBL/GenBank/DDBJ whole genome shotgun (WGS) entry which is preliminary data.</text>
</comment>
<evidence type="ECO:0000313" key="4">
    <source>
        <dbReference type="Proteomes" id="UP001516472"/>
    </source>
</evidence>